<accession>A0A7Y9ERZ1</accession>
<dbReference type="RefSeq" id="WP_179848306.1">
    <property type="nucleotide sequence ID" value="NZ_JACCBA010000001.1"/>
</dbReference>
<organism evidence="2 3">
    <name type="scientific">Actinomadura luteofluorescens</name>
    <dbReference type="NCBI Taxonomy" id="46163"/>
    <lineage>
        <taxon>Bacteria</taxon>
        <taxon>Bacillati</taxon>
        <taxon>Actinomycetota</taxon>
        <taxon>Actinomycetes</taxon>
        <taxon>Streptosporangiales</taxon>
        <taxon>Thermomonosporaceae</taxon>
        <taxon>Actinomadura</taxon>
    </lineage>
</organism>
<keyword evidence="3" id="KW-1185">Reference proteome</keyword>
<evidence type="ECO:0000313" key="3">
    <source>
        <dbReference type="Proteomes" id="UP000529783"/>
    </source>
</evidence>
<proteinExistence type="predicted"/>
<sequence>MTRIGLDWQHRPMLFHPSGCLLCCTVRVTNAGGGNPRHPANCSNCGPSWEHRRPDQCVHCHCTAHFRDDTGHPCHKTCAETAMRPTALSGQRDADDAAGTVWGLKGNAA</sequence>
<protein>
    <submittedName>
        <fullName evidence="2">Uncharacterized protein</fullName>
    </submittedName>
</protein>
<dbReference type="AlphaFoldDB" id="A0A7Y9ERZ1"/>
<evidence type="ECO:0000313" key="2">
    <source>
        <dbReference type="EMBL" id="NYD52040.1"/>
    </source>
</evidence>
<gene>
    <name evidence="2" type="ORF">BJY14_008023</name>
</gene>
<evidence type="ECO:0000256" key="1">
    <source>
        <dbReference type="SAM" id="MobiDB-lite"/>
    </source>
</evidence>
<comment type="caution">
    <text evidence="2">The sequence shown here is derived from an EMBL/GenBank/DDBJ whole genome shotgun (WGS) entry which is preliminary data.</text>
</comment>
<dbReference type="EMBL" id="JACCBA010000001">
    <property type="protein sequence ID" value="NYD52040.1"/>
    <property type="molecule type" value="Genomic_DNA"/>
</dbReference>
<feature type="region of interest" description="Disordered" evidence="1">
    <location>
        <begin position="89"/>
        <end position="109"/>
    </location>
</feature>
<reference evidence="2 3" key="1">
    <citation type="submission" date="2020-07" db="EMBL/GenBank/DDBJ databases">
        <title>Sequencing the genomes of 1000 actinobacteria strains.</title>
        <authorList>
            <person name="Klenk H.-P."/>
        </authorList>
    </citation>
    <scope>NUCLEOTIDE SEQUENCE [LARGE SCALE GENOMIC DNA]</scope>
    <source>
        <strain evidence="2 3">DSM 40398</strain>
    </source>
</reference>
<dbReference type="Proteomes" id="UP000529783">
    <property type="component" value="Unassembled WGS sequence"/>
</dbReference>
<name>A0A7Y9ERZ1_9ACTN</name>